<organism evidence="2 3">
    <name type="scientific">Naegleria fowleri</name>
    <name type="common">Brain eating amoeba</name>
    <dbReference type="NCBI Taxonomy" id="5763"/>
    <lineage>
        <taxon>Eukaryota</taxon>
        <taxon>Discoba</taxon>
        <taxon>Heterolobosea</taxon>
        <taxon>Tetramitia</taxon>
        <taxon>Eutetramitia</taxon>
        <taxon>Vahlkampfiidae</taxon>
        <taxon>Naegleria</taxon>
    </lineage>
</organism>
<accession>A0A6A5BC07</accession>
<evidence type="ECO:0000313" key="2">
    <source>
        <dbReference type="EMBL" id="KAF0971644.1"/>
    </source>
</evidence>
<dbReference type="EMBL" id="VFQX01000074">
    <property type="protein sequence ID" value="KAF0971644.1"/>
    <property type="molecule type" value="Genomic_DNA"/>
</dbReference>
<evidence type="ECO:0000313" key="3">
    <source>
        <dbReference type="Proteomes" id="UP000444721"/>
    </source>
</evidence>
<feature type="domain" description="DUF4116" evidence="1">
    <location>
        <begin position="205"/>
        <end position="253"/>
    </location>
</feature>
<dbReference type="VEuPathDB" id="AmoebaDB:FDP41_009867"/>
<feature type="domain" description="DUF4116" evidence="1">
    <location>
        <begin position="497"/>
        <end position="539"/>
    </location>
</feature>
<dbReference type="Proteomes" id="UP000444721">
    <property type="component" value="Unassembled WGS sequence"/>
</dbReference>
<dbReference type="Pfam" id="PF13475">
    <property type="entry name" value="DUF4116"/>
    <property type="match status" value="6"/>
</dbReference>
<dbReference type="InterPro" id="IPR025197">
    <property type="entry name" value="DUF4116"/>
</dbReference>
<dbReference type="VEuPathDB" id="AmoebaDB:NF0093140"/>
<dbReference type="VEuPathDB" id="AmoebaDB:NfTy_080750"/>
<name>A0A6A5BC07_NAEFO</name>
<feature type="domain" description="DUF4116" evidence="1">
    <location>
        <begin position="447"/>
        <end position="495"/>
    </location>
</feature>
<evidence type="ECO:0000259" key="1">
    <source>
        <dbReference type="Pfam" id="PF13475"/>
    </source>
</evidence>
<comment type="caution">
    <text evidence="2">The sequence shown here is derived from an EMBL/GenBank/DDBJ whole genome shotgun (WGS) entry which is preliminary data.</text>
</comment>
<feature type="domain" description="DUF4116" evidence="1">
    <location>
        <begin position="346"/>
        <end position="388"/>
    </location>
</feature>
<dbReference type="GeneID" id="68117082"/>
<sequence>MKKYLLARYQQQQTRFFPIEFMNDFHFVSSHLERYGYGLSLASDEVLHKYGTNLIEKAIYLFGKYSSQQQQQQQLSDDICCALKRMQGSCLKTWKDHSLVKQLLVHTQGCAFPFVSDEMRNDEKVVLTAVKSHGTLSVLDFASERLKKDPNFMLQVIQSLGPSASIRITDHSPELMQHQSFLRKAVSMNIEILANFKHNCDQEMDKDLVLTALPYSVLAMKHVPEEWRKSREFILEAIQRNYKAIEWASDELKNDCEMILTAFHHATSLRPFSLAEINHSSSTIITSDMRIMNWNDKHMTLPIVKEFGFALQHVSEELRQDRQLVLAAVSQHGLALQYASQELRNDKEIVLQAVKTHPGAMKYASNSLKNDISMATELIQRNNLLSLKGMSKSIWTNREIVLQAVKRNPILLKDASAELKQDNEIVYAAAEKSSLALSFASPSLKSDKSFMMRLVTFKGQYLQHASNELKRDKEIVLSACQQDSSSFSNASLELKKDRDFLLQLIKHVDARCMAYASRELQNDRDFILQAVRENGSVLQELWGSIYNHDRELIIEAVKSNGFAFKFDQELHRIRMEECYCGVFLGEYKRSINNSVNDIFNFNH</sequence>
<gene>
    <name evidence="2" type="ORF">FDP41_009867</name>
</gene>
<feature type="domain" description="DUF4116" evidence="1">
    <location>
        <begin position="302"/>
        <end position="344"/>
    </location>
</feature>
<keyword evidence="3" id="KW-1185">Reference proteome</keyword>
<reference evidence="2 3" key="1">
    <citation type="journal article" date="2019" name="Sci. Rep.">
        <title>Nanopore sequencing improves the draft genome of the human pathogenic amoeba Naegleria fowleri.</title>
        <authorList>
            <person name="Liechti N."/>
            <person name="Schurch N."/>
            <person name="Bruggmann R."/>
            <person name="Wittwer M."/>
        </authorList>
    </citation>
    <scope>NUCLEOTIDE SEQUENCE [LARGE SCALE GENOMIC DNA]</scope>
    <source>
        <strain evidence="2 3">ATCC 30894</strain>
    </source>
</reference>
<feature type="domain" description="DUF4116" evidence="1">
    <location>
        <begin position="397"/>
        <end position="445"/>
    </location>
</feature>
<dbReference type="AlphaFoldDB" id="A0A6A5BC07"/>
<dbReference type="RefSeq" id="XP_044556360.1">
    <property type="nucleotide sequence ID" value="XM_044713871.1"/>
</dbReference>
<protein>
    <recommendedName>
        <fullName evidence="1">DUF4116 domain-containing protein</fullName>
    </recommendedName>
</protein>
<proteinExistence type="predicted"/>